<reference evidence="2" key="1">
    <citation type="submission" date="2016-10" db="EMBL/GenBank/DDBJ databases">
        <authorList>
            <person name="Varghese N."/>
            <person name="Submissions S."/>
        </authorList>
    </citation>
    <scope>NUCLEOTIDE SEQUENCE [LARGE SCALE GENOMIC DNA]</scope>
    <source>
        <strain evidence="2">DSM 3695</strain>
    </source>
</reference>
<sequence length="165" mass="18005">MAEKVFTGAIALIKSAGEVIGLMKNITCTENIKRVPVRGIGTILASEQAVTEWEGTLTCEFMEVRFNKTGIRNAIRRVFPNIGSQVLNGGNSFEDQLVLDGEGVQLDIFKKVSDVVDAQGLVRPHLEPYASVRNCLIESESFNISEGAIAGHNQSFKYLTPISFA</sequence>
<keyword evidence="2" id="KW-1185">Reference proteome</keyword>
<organism evidence="1 2">
    <name type="scientific">Chitinophaga arvensicola</name>
    <dbReference type="NCBI Taxonomy" id="29529"/>
    <lineage>
        <taxon>Bacteria</taxon>
        <taxon>Pseudomonadati</taxon>
        <taxon>Bacteroidota</taxon>
        <taxon>Chitinophagia</taxon>
        <taxon>Chitinophagales</taxon>
        <taxon>Chitinophagaceae</taxon>
        <taxon>Chitinophaga</taxon>
    </lineage>
</organism>
<evidence type="ECO:0008006" key="3">
    <source>
        <dbReference type="Google" id="ProtNLM"/>
    </source>
</evidence>
<accession>A0A1I0R9I5</accession>
<dbReference type="Pfam" id="PF26461">
    <property type="entry name" value="Phi812_tail_tube"/>
    <property type="match status" value="1"/>
</dbReference>
<dbReference type="AlphaFoldDB" id="A0A1I0R9I5"/>
<dbReference type="STRING" id="29529.SAMN04488122_2504"/>
<name>A0A1I0R9I5_9BACT</name>
<proteinExistence type="predicted"/>
<gene>
    <name evidence="1" type="ORF">SAMN04488122_2504</name>
</gene>
<dbReference type="EMBL" id="FOJG01000001">
    <property type="protein sequence ID" value="SEW37414.1"/>
    <property type="molecule type" value="Genomic_DNA"/>
</dbReference>
<evidence type="ECO:0000313" key="2">
    <source>
        <dbReference type="Proteomes" id="UP000199310"/>
    </source>
</evidence>
<dbReference type="InterPro" id="IPR058640">
    <property type="entry name" value="Phi812_tail_tube"/>
</dbReference>
<evidence type="ECO:0000313" key="1">
    <source>
        <dbReference type="EMBL" id="SEW37414.1"/>
    </source>
</evidence>
<protein>
    <recommendedName>
        <fullName evidence="3">Phage tail tube protein FII</fullName>
    </recommendedName>
</protein>
<dbReference type="Proteomes" id="UP000199310">
    <property type="component" value="Unassembled WGS sequence"/>
</dbReference>